<protein>
    <submittedName>
        <fullName evidence="5">GCN5 family acetyltransferase</fullName>
    </submittedName>
</protein>
<reference evidence="5 6" key="1">
    <citation type="submission" date="2013-08" db="EMBL/GenBank/DDBJ databases">
        <title>Intrasporangium oryzae NRRL B-24470.</title>
        <authorList>
            <person name="Liu H."/>
            <person name="Wang G."/>
        </authorList>
    </citation>
    <scope>NUCLEOTIDE SEQUENCE [LARGE SCALE GENOMIC DNA]</scope>
    <source>
        <strain evidence="5 6">NRRL B-24470</strain>
    </source>
</reference>
<comment type="similarity">
    <text evidence="1">Belongs to the acetyltransferase family.</text>
</comment>
<evidence type="ECO:0000256" key="3">
    <source>
        <dbReference type="ARBA" id="ARBA00023315"/>
    </source>
</evidence>
<dbReference type="Proteomes" id="UP000019489">
    <property type="component" value="Unassembled WGS sequence"/>
</dbReference>
<evidence type="ECO:0000256" key="1">
    <source>
        <dbReference type="ARBA" id="ARBA00008694"/>
    </source>
</evidence>
<dbReference type="Gene3D" id="3.40.630.30">
    <property type="match status" value="1"/>
</dbReference>
<dbReference type="Pfam" id="PF00583">
    <property type="entry name" value="Acetyltransf_1"/>
    <property type="match status" value="1"/>
</dbReference>
<dbReference type="EMBL" id="AWSA01000007">
    <property type="protein sequence ID" value="EWT02844.1"/>
    <property type="molecule type" value="Genomic_DNA"/>
</dbReference>
<dbReference type="SUPFAM" id="SSF55729">
    <property type="entry name" value="Acyl-CoA N-acyltransferases (Nat)"/>
    <property type="match status" value="1"/>
</dbReference>
<keyword evidence="6" id="KW-1185">Reference proteome</keyword>
<dbReference type="FunFam" id="3.40.630.30:FF:000064">
    <property type="entry name" value="GNAT family acetyltransferase"/>
    <property type="match status" value="1"/>
</dbReference>
<name>W9GG37_9MICO</name>
<organism evidence="5 6">
    <name type="scientific">Intrasporangium oryzae NRRL B-24470</name>
    <dbReference type="NCBI Taxonomy" id="1386089"/>
    <lineage>
        <taxon>Bacteria</taxon>
        <taxon>Bacillati</taxon>
        <taxon>Actinomycetota</taxon>
        <taxon>Actinomycetes</taxon>
        <taxon>Micrococcales</taxon>
        <taxon>Intrasporangiaceae</taxon>
        <taxon>Intrasporangium</taxon>
    </lineage>
</organism>
<dbReference type="STRING" id="1386089.N865_03390"/>
<dbReference type="AlphaFoldDB" id="W9GG37"/>
<dbReference type="PROSITE" id="PS51186">
    <property type="entry name" value="GNAT"/>
    <property type="match status" value="1"/>
</dbReference>
<dbReference type="InterPro" id="IPR051016">
    <property type="entry name" value="Diverse_Substrate_AcTransf"/>
</dbReference>
<dbReference type="PANTHER" id="PTHR10545">
    <property type="entry name" value="DIAMINE N-ACETYLTRANSFERASE"/>
    <property type="match status" value="1"/>
</dbReference>
<accession>W9GG37</accession>
<dbReference type="eggNOG" id="COG0456">
    <property type="taxonomic scope" value="Bacteria"/>
</dbReference>
<evidence type="ECO:0000259" key="4">
    <source>
        <dbReference type="PROSITE" id="PS51186"/>
    </source>
</evidence>
<evidence type="ECO:0000313" key="6">
    <source>
        <dbReference type="Proteomes" id="UP000019489"/>
    </source>
</evidence>
<evidence type="ECO:0000313" key="5">
    <source>
        <dbReference type="EMBL" id="EWT02844.1"/>
    </source>
</evidence>
<evidence type="ECO:0000256" key="2">
    <source>
        <dbReference type="ARBA" id="ARBA00022679"/>
    </source>
</evidence>
<sequence>MNPFSLRDATAEDLPDLLRLVRELAIYEKEPDAVTATEDHFREVLFPADAGPTAYALVAEREGRIVGMAIWFPSFSTWTGRNGLWLEDLFVEPEQRGLGIGKAMLVRLAQVCVERGWTRFEWWVLDWNSPSIEFYRRQGAVAQEEWTTYRVDGDALHRLAGA</sequence>
<dbReference type="GO" id="GO:0008080">
    <property type="term" value="F:N-acetyltransferase activity"/>
    <property type="evidence" value="ECO:0007669"/>
    <property type="project" value="TreeGrafter"/>
</dbReference>
<dbReference type="PANTHER" id="PTHR10545:SF29">
    <property type="entry name" value="GH14572P-RELATED"/>
    <property type="match status" value="1"/>
</dbReference>
<gene>
    <name evidence="5" type="ORF">N865_03390</name>
</gene>
<keyword evidence="2 5" id="KW-0808">Transferase</keyword>
<feature type="domain" description="N-acetyltransferase" evidence="4">
    <location>
        <begin position="4"/>
        <end position="161"/>
    </location>
</feature>
<dbReference type="InterPro" id="IPR016181">
    <property type="entry name" value="Acyl_CoA_acyltransferase"/>
</dbReference>
<proteinExistence type="inferred from homology"/>
<dbReference type="CDD" id="cd04301">
    <property type="entry name" value="NAT_SF"/>
    <property type="match status" value="1"/>
</dbReference>
<keyword evidence="3" id="KW-0012">Acyltransferase</keyword>
<comment type="caution">
    <text evidence="5">The sequence shown here is derived from an EMBL/GenBank/DDBJ whole genome shotgun (WGS) entry which is preliminary data.</text>
</comment>
<dbReference type="InterPro" id="IPR000182">
    <property type="entry name" value="GNAT_dom"/>
</dbReference>